<feature type="transmembrane region" description="Helical" evidence="1">
    <location>
        <begin position="159"/>
        <end position="177"/>
    </location>
</feature>
<keyword evidence="1" id="KW-0472">Membrane</keyword>
<evidence type="ECO:0000313" key="3">
    <source>
        <dbReference type="EMBL" id="OGG49028.1"/>
    </source>
</evidence>
<name>A0A1F6CIT7_9BACT</name>
<gene>
    <name evidence="3" type="ORF">A2678_01005</name>
</gene>
<dbReference type="InterPro" id="IPR025749">
    <property type="entry name" value="Sphingomyelin_synth-like_dom"/>
</dbReference>
<evidence type="ECO:0000256" key="1">
    <source>
        <dbReference type="SAM" id="Phobius"/>
    </source>
</evidence>
<feature type="domain" description="Sphingomyelin synthase-like" evidence="2">
    <location>
        <begin position="133"/>
        <end position="196"/>
    </location>
</feature>
<dbReference type="STRING" id="1798481.A2678_01005"/>
<keyword evidence="1" id="KW-1133">Transmembrane helix</keyword>
<protein>
    <recommendedName>
        <fullName evidence="2">Sphingomyelin synthase-like domain-containing protein</fullName>
    </recommendedName>
</protein>
<feature type="transmembrane region" description="Helical" evidence="1">
    <location>
        <begin position="59"/>
        <end position="78"/>
    </location>
</feature>
<keyword evidence="1" id="KW-0812">Transmembrane</keyword>
<dbReference type="Pfam" id="PF14360">
    <property type="entry name" value="PAP2_C"/>
    <property type="match status" value="1"/>
</dbReference>
<evidence type="ECO:0000259" key="2">
    <source>
        <dbReference type="Pfam" id="PF14360"/>
    </source>
</evidence>
<feature type="transmembrane region" description="Helical" evidence="1">
    <location>
        <begin position="183"/>
        <end position="201"/>
    </location>
</feature>
<accession>A0A1F6CIT7</accession>
<sequence>MAETLRNRSFLLSALASFLMFAASLVSVVLSSAYADVSVSNSVTDIILSNTRVYDVDWIFVYGALSMVIFSAGVLFTIKLKALPFVLKSAALFLLVRSISVSLTHISPYPTRVLISENFISSYRLAQAIFSGNDLFFSGHVGLTFLVALLFWDTPVLRYIYLSMSIVFAVVVLLGHLHYSIDVFAAYFITYTIFVIARNIFKSDYERTLTVAAP</sequence>
<evidence type="ECO:0000313" key="4">
    <source>
        <dbReference type="Proteomes" id="UP000178815"/>
    </source>
</evidence>
<comment type="caution">
    <text evidence="3">The sequence shown here is derived from an EMBL/GenBank/DDBJ whole genome shotgun (WGS) entry which is preliminary data.</text>
</comment>
<feature type="transmembrane region" description="Helical" evidence="1">
    <location>
        <begin position="135"/>
        <end position="152"/>
    </location>
</feature>
<proteinExistence type="predicted"/>
<reference evidence="3 4" key="1">
    <citation type="journal article" date="2016" name="Nat. Commun.">
        <title>Thousands of microbial genomes shed light on interconnected biogeochemical processes in an aquifer system.</title>
        <authorList>
            <person name="Anantharaman K."/>
            <person name="Brown C.T."/>
            <person name="Hug L.A."/>
            <person name="Sharon I."/>
            <person name="Castelle C.J."/>
            <person name="Probst A.J."/>
            <person name="Thomas B.C."/>
            <person name="Singh A."/>
            <person name="Wilkins M.J."/>
            <person name="Karaoz U."/>
            <person name="Brodie E.L."/>
            <person name="Williams K.H."/>
            <person name="Hubbard S.S."/>
            <person name="Banfield J.F."/>
        </authorList>
    </citation>
    <scope>NUCLEOTIDE SEQUENCE [LARGE SCALE GENOMIC DNA]</scope>
</reference>
<feature type="transmembrane region" description="Helical" evidence="1">
    <location>
        <begin position="85"/>
        <end position="106"/>
    </location>
</feature>
<organism evidence="3 4">
    <name type="scientific">Candidatus Kaiserbacteria bacterium RIFCSPHIGHO2_01_FULL_53_31</name>
    <dbReference type="NCBI Taxonomy" id="1798481"/>
    <lineage>
        <taxon>Bacteria</taxon>
        <taxon>Candidatus Kaiseribacteriota</taxon>
    </lineage>
</organism>
<dbReference type="Proteomes" id="UP000178815">
    <property type="component" value="Unassembled WGS sequence"/>
</dbReference>
<dbReference type="AlphaFoldDB" id="A0A1F6CIT7"/>
<dbReference type="EMBL" id="MFKU01000005">
    <property type="protein sequence ID" value="OGG49028.1"/>
    <property type="molecule type" value="Genomic_DNA"/>
</dbReference>